<sequence length="80" mass="8636">MAILESFYSLSPTLSPRKGHVVSNNFQTNDPLLLSPSQSLPLSISSNSNACIRGGNKPLLVNFDLNLTKIFFTGPHCGCN</sequence>
<keyword evidence="2" id="KW-1185">Reference proteome</keyword>
<comment type="caution">
    <text evidence="1">The sequence shown here is derived from an EMBL/GenBank/DDBJ whole genome shotgun (WGS) entry which is preliminary data.</text>
</comment>
<accession>A0AAN7TQ93</accession>
<proteinExistence type="predicted"/>
<dbReference type="EMBL" id="JAVFKY010000004">
    <property type="protein sequence ID" value="KAK5578312.1"/>
    <property type="molecule type" value="Genomic_DNA"/>
</dbReference>
<name>A0AAN7TQ93_9MYCE</name>
<dbReference type="Proteomes" id="UP001344447">
    <property type="component" value="Unassembled WGS sequence"/>
</dbReference>
<dbReference type="AlphaFoldDB" id="A0AAN7TQ93"/>
<reference evidence="1 2" key="1">
    <citation type="submission" date="2023-11" db="EMBL/GenBank/DDBJ databases">
        <title>Dfirmibasis_genome.</title>
        <authorList>
            <person name="Edelbroek B."/>
            <person name="Kjellin J."/>
            <person name="Jerlstrom-Hultqvist J."/>
            <person name="Soderbom F."/>
        </authorList>
    </citation>
    <scope>NUCLEOTIDE SEQUENCE [LARGE SCALE GENOMIC DNA]</scope>
    <source>
        <strain evidence="1 2">TNS-C-14</strain>
    </source>
</reference>
<organism evidence="1 2">
    <name type="scientific">Dictyostelium firmibasis</name>
    <dbReference type="NCBI Taxonomy" id="79012"/>
    <lineage>
        <taxon>Eukaryota</taxon>
        <taxon>Amoebozoa</taxon>
        <taxon>Evosea</taxon>
        <taxon>Eumycetozoa</taxon>
        <taxon>Dictyostelia</taxon>
        <taxon>Dictyosteliales</taxon>
        <taxon>Dictyosteliaceae</taxon>
        <taxon>Dictyostelium</taxon>
    </lineage>
</organism>
<evidence type="ECO:0000313" key="1">
    <source>
        <dbReference type="EMBL" id="KAK5578312.1"/>
    </source>
</evidence>
<evidence type="ECO:0000313" key="2">
    <source>
        <dbReference type="Proteomes" id="UP001344447"/>
    </source>
</evidence>
<protein>
    <submittedName>
        <fullName evidence="1">Uncharacterized protein</fullName>
    </submittedName>
</protein>
<gene>
    <name evidence="1" type="ORF">RB653_003268</name>
</gene>